<feature type="compositionally biased region" description="Polar residues" evidence="1">
    <location>
        <begin position="255"/>
        <end position="268"/>
    </location>
</feature>
<feature type="region of interest" description="Disordered" evidence="1">
    <location>
        <begin position="66"/>
        <end position="109"/>
    </location>
</feature>
<feature type="compositionally biased region" description="Polar residues" evidence="1">
    <location>
        <begin position="20"/>
        <end position="30"/>
    </location>
</feature>
<feature type="compositionally biased region" description="Low complexity" evidence="1">
    <location>
        <begin position="304"/>
        <end position="323"/>
    </location>
</feature>
<feature type="region of interest" description="Disordered" evidence="1">
    <location>
        <begin position="148"/>
        <end position="178"/>
    </location>
</feature>
<feature type="compositionally biased region" description="Basic and acidic residues" evidence="1">
    <location>
        <begin position="1"/>
        <end position="12"/>
    </location>
</feature>
<keyword evidence="3" id="KW-0346">Stress response</keyword>
<evidence type="ECO:0000259" key="2">
    <source>
        <dbReference type="PROSITE" id="PS50196"/>
    </source>
</evidence>
<organism evidence="3 4">
    <name type="scientific">Anaeramoeba flamelloides</name>
    <dbReference type="NCBI Taxonomy" id="1746091"/>
    <lineage>
        <taxon>Eukaryota</taxon>
        <taxon>Metamonada</taxon>
        <taxon>Anaeramoebidae</taxon>
        <taxon>Anaeramoeba</taxon>
    </lineage>
</organism>
<dbReference type="PROSITE" id="PS50196">
    <property type="entry name" value="RANBD1"/>
    <property type="match status" value="1"/>
</dbReference>
<feature type="compositionally biased region" description="Basic and acidic residues" evidence="1">
    <location>
        <begin position="494"/>
        <end position="510"/>
    </location>
</feature>
<dbReference type="AlphaFoldDB" id="A0AAV7ZR38"/>
<dbReference type="EMBL" id="JANTQA010000023">
    <property type="protein sequence ID" value="KAJ3444417.1"/>
    <property type="molecule type" value="Genomic_DNA"/>
</dbReference>
<reference evidence="3" key="1">
    <citation type="submission" date="2022-08" db="EMBL/GenBank/DDBJ databases">
        <title>Novel sulphate-reducing endosymbionts in the free-living metamonad Anaeramoeba.</title>
        <authorList>
            <person name="Jerlstrom-Hultqvist J."/>
            <person name="Cepicka I."/>
            <person name="Gallot-Lavallee L."/>
            <person name="Salas-Leiva D."/>
            <person name="Curtis B.A."/>
            <person name="Zahonova K."/>
            <person name="Pipaliya S."/>
            <person name="Dacks J."/>
            <person name="Roger A.J."/>
        </authorList>
    </citation>
    <scope>NUCLEOTIDE SEQUENCE</scope>
    <source>
        <strain evidence="3">Busselton2</strain>
    </source>
</reference>
<feature type="region of interest" description="Disordered" evidence="1">
    <location>
        <begin position="543"/>
        <end position="568"/>
    </location>
</feature>
<feature type="compositionally biased region" description="Basic and acidic residues" evidence="1">
    <location>
        <begin position="148"/>
        <end position="159"/>
    </location>
</feature>
<evidence type="ECO:0000256" key="1">
    <source>
        <dbReference type="SAM" id="MobiDB-lite"/>
    </source>
</evidence>
<dbReference type="Proteomes" id="UP001146793">
    <property type="component" value="Unassembled WGS sequence"/>
</dbReference>
<dbReference type="Gene3D" id="2.30.29.30">
    <property type="entry name" value="Pleckstrin-homology domain (PH domain)/Phosphotyrosine-binding domain (PTB)"/>
    <property type="match status" value="1"/>
</dbReference>
<dbReference type="Pfam" id="PF00638">
    <property type="entry name" value="Ran_BP1"/>
    <property type="match status" value="1"/>
</dbReference>
<feature type="compositionally biased region" description="Basic and acidic residues" evidence="1">
    <location>
        <begin position="226"/>
        <end position="252"/>
    </location>
</feature>
<dbReference type="InterPro" id="IPR000156">
    <property type="entry name" value="Ran_bind_dom"/>
</dbReference>
<feature type="domain" description="RanBD1" evidence="2">
    <location>
        <begin position="517"/>
        <end position="669"/>
    </location>
</feature>
<feature type="compositionally biased region" description="Polar residues" evidence="1">
    <location>
        <begin position="284"/>
        <end position="303"/>
    </location>
</feature>
<feature type="region of interest" description="Disordered" evidence="1">
    <location>
        <begin position="474"/>
        <end position="518"/>
    </location>
</feature>
<feature type="region of interest" description="Disordered" evidence="1">
    <location>
        <begin position="1"/>
        <end position="45"/>
    </location>
</feature>
<name>A0AAV7ZR38_9EUKA</name>
<feature type="region of interest" description="Disordered" evidence="1">
    <location>
        <begin position="226"/>
        <end position="323"/>
    </location>
</feature>
<accession>A0AAV7ZR38</accession>
<protein>
    <submittedName>
        <fullName evidence="3">Heat shock protein</fullName>
    </submittedName>
</protein>
<feature type="region of interest" description="Disordered" evidence="1">
    <location>
        <begin position="344"/>
        <end position="422"/>
    </location>
</feature>
<gene>
    <name evidence="3" type="ORF">M0812_10270</name>
</gene>
<feature type="compositionally biased region" description="Polar residues" evidence="1">
    <location>
        <begin position="551"/>
        <end position="560"/>
    </location>
</feature>
<dbReference type="InterPro" id="IPR011993">
    <property type="entry name" value="PH-like_dom_sf"/>
</dbReference>
<evidence type="ECO:0000313" key="4">
    <source>
        <dbReference type="Proteomes" id="UP001146793"/>
    </source>
</evidence>
<feature type="compositionally biased region" description="Low complexity" evidence="1">
    <location>
        <begin position="348"/>
        <end position="371"/>
    </location>
</feature>
<comment type="caution">
    <text evidence="3">The sequence shown here is derived from an EMBL/GenBank/DDBJ whole genome shotgun (WGS) entry which is preliminary data.</text>
</comment>
<dbReference type="SUPFAM" id="SSF50729">
    <property type="entry name" value="PH domain-like"/>
    <property type="match status" value="1"/>
</dbReference>
<feature type="compositionally biased region" description="Polar residues" evidence="1">
    <location>
        <begin position="377"/>
        <end position="401"/>
    </location>
</feature>
<evidence type="ECO:0000313" key="3">
    <source>
        <dbReference type="EMBL" id="KAJ3444417.1"/>
    </source>
</evidence>
<feature type="compositionally biased region" description="Polar residues" evidence="1">
    <location>
        <begin position="474"/>
        <end position="493"/>
    </location>
</feature>
<feature type="compositionally biased region" description="Basic and acidic residues" evidence="1">
    <location>
        <begin position="31"/>
        <end position="45"/>
    </location>
</feature>
<proteinExistence type="predicted"/>
<sequence length="669" mass="75700">MNQDISFKEFRQKAPLSPLSKRSFQTTTEELSLKKEQKKWDQIPKSKIEERKRMLQTKINELKGKKEFGSLPKIPSCFQTKKKKKINPNKNKQTTKEKEENSPKISSPLRTEIRSQPIQEFEINNKFFLQKSNSKINNLILGTIPKKNDPVEKKQERKKLFQGSSLQSKNLRSESQKKSIFDNKATNVLEKKIFNTINETQSKNPKIISKMSTTNNLGSKIEIENNENEKQIENEQKNPIEIEKETDKELKPKTNLANTPGLFQNTKKTGLFNPRGQDLKSRLFPNTRTNDNTKPLNSLFTKKSNTSNTNSTTATTTNTTTNRNTNTILTGLVAKRNQNLKSGLFSGTKLSTSTKSTTPTPTKATTKSTTSVLGFLSKQNNKKSPTSTFSKIGNKSKTGLFQKSEPVKPNTGNDPIKKKSLFSENNKKKSLFSFGKNKTSDTTKARANPFSGISTMRKPVSLFSSKPSLFQKNSIFANSGTKTTPNKQETSTGNKEDKPENSGKQENKKEEEDDDEEEDGTIILKKIVKVFELVDQVKKAEIEKEKQQKAMNSSNSAGNTKSKETNSKPPVWKWEERGVGNLMVIERSDKNGFNLMMRRNPTKKIVINAPLFSGLNVKRNKKSLILNLKNYIPQSSVENESVGFTSFTIRTKTELDAQDIEREINKIVK</sequence>